<dbReference type="Pfam" id="PF02985">
    <property type="entry name" value="HEAT"/>
    <property type="match status" value="2"/>
</dbReference>
<dbReference type="GO" id="GO:0005634">
    <property type="term" value="C:nucleus"/>
    <property type="evidence" value="ECO:0007669"/>
    <property type="project" value="TreeGrafter"/>
</dbReference>
<dbReference type="OrthoDB" id="340346at2759"/>
<gene>
    <name evidence="7" type="ORF">F7725_020758</name>
</gene>
<dbReference type="AlphaFoldDB" id="A0A7J5YE75"/>
<feature type="domain" description="Phosphatase 2A Regulatory Subunit A helical" evidence="6">
    <location>
        <begin position="132"/>
        <end position="313"/>
    </location>
</feature>
<dbReference type="Pfam" id="PF22956">
    <property type="entry name" value="VPS15-like_hel"/>
    <property type="match status" value="1"/>
</dbReference>
<feature type="repeat" description="HEAT" evidence="3">
    <location>
        <begin position="574"/>
        <end position="603"/>
    </location>
</feature>
<dbReference type="PROSITE" id="PS50077">
    <property type="entry name" value="HEAT_REPEAT"/>
    <property type="match status" value="10"/>
</dbReference>
<dbReference type="InterPro" id="IPR055231">
    <property type="entry name" value="2AA_helical"/>
</dbReference>
<dbReference type="InterPro" id="IPR011989">
    <property type="entry name" value="ARM-like"/>
</dbReference>
<dbReference type="SUPFAM" id="SSF48371">
    <property type="entry name" value="ARM repeat"/>
    <property type="match status" value="1"/>
</dbReference>
<feature type="repeat" description="HEAT" evidence="3">
    <location>
        <begin position="209"/>
        <end position="247"/>
    </location>
</feature>
<evidence type="ECO:0000256" key="2">
    <source>
        <dbReference type="ARBA" id="ARBA00038332"/>
    </source>
</evidence>
<protein>
    <recommendedName>
        <fullName evidence="9">Protein phosphatase 2, regulatory subunit A, beta a</fullName>
    </recommendedName>
</protein>
<dbReference type="InterPro" id="IPR021133">
    <property type="entry name" value="HEAT_type_2"/>
</dbReference>
<feature type="repeat" description="HEAT" evidence="3">
    <location>
        <begin position="248"/>
        <end position="286"/>
    </location>
</feature>
<feature type="repeat" description="HEAT" evidence="3">
    <location>
        <begin position="55"/>
        <end position="93"/>
    </location>
</feature>
<feature type="repeat" description="HEAT" evidence="3">
    <location>
        <begin position="418"/>
        <end position="456"/>
    </location>
</feature>
<dbReference type="EMBL" id="JAAKFY010000013">
    <property type="protein sequence ID" value="KAF3847730.1"/>
    <property type="molecule type" value="Genomic_DNA"/>
</dbReference>
<dbReference type="Gene3D" id="1.25.10.10">
    <property type="entry name" value="Leucine-rich Repeat Variant"/>
    <property type="match status" value="1"/>
</dbReference>
<name>A0A7J5YE75_DISMA</name>
<feature type="repeat" description="HEAT" evidence="3">
    <location>
        <begin position="132"/>
        <end position="170"/>
    </location>
</feature>
<feature type="repeat" description="HEAT" evidence="3">
    <location>
        <begin position="326"/>
        <end position="363"/>
    </location>
</feature>
<evidence type="ECO:0000313" key="8">
    <source>
        <dbReference type="Proteomes" id="UP000518266"/>
    </source>
</evidence>
<feature type="region of interest" description="Disordered" evidence="4">
    <location>
        <begin position="1"/>
        <end position="21"/>
    </location>
</feature>
<dbReference type="InterPro" id="IPR016024">
    <property type="entry name" value="ARM-type_fold"/>
</dbReference>
<organism evidence="7 8">
    <name type="scientific">Dissostichus mawsoni</name>
    <name type="common">Antarctic cod</name>
    <dbReference type="NCBI Taxonomy" id="36200"/>
    <lineage>
        <taxon>Eukaryota</taxon>
        <taxon>Metazoa</taxon>
        <taxon>Chordata</taxon>
        <taxon>Craniata</taxon>
        <taxon>Vertebrata</taxon>
        <taxon>Euteleostomi</taxon>
        <taxon>Actinopterygii</taxon>
        <taxon>Neopterygii</taxon>
        <taxon>Teleostei</taxon>
        <taxon>Neoteleostei</taxon>
        <taxon>Acanthomorphata</taxon>
        <taxon>Eupercaria</taxon>
        <taxon>Perciformes</taxon>
        <taxon>Notothenioidei</taxon>
        <taxon>Nototheniidae</taxon>
        <taxon>Dissostichus</taxon>
    </lineage>
</organism>
<evidence type="ECO:0000256" key="4">
    <source>
        <dbReference type="SAM" id="MobiDB-lite"/>
    </source>
</evidence>
<dbReference type="GO" id="GO:0019888">
    <property type="term" value="F:protein phosphatase regulator activity"/>
    <property type="evidence" value="ECO:0007669"/>
    <property type="project" value="TreeGrafter"/>
</dbReference>
<dbReference type="Pfam" id="PF22646">
    <property type="entry name" value="PPP2R1A-like_HEAT"/>
    <property type="match status" value="1"/>
</dbReference>
<dbReference type="Proteomes" id="UP000518266">
    <property type="component" value="Unassembled WGS sequence"/>
</dbReference>
<evidence type="ECO:0008006" key="9">
    <source>
        <dbReference type="Google" id="ProtNLM"/>
    </source>
</evidence>
<comment type="caution">
    <text evidence="7">The sequence shown here is derived from an EMBL/GenBank/DDBJ whole genome shotgun (WGS) entry which is preliminary data.</text>
</comment>
<feature type="repeat" description="HEAT" evidence="3">
    <location>
        <begin position="535"/>
        <end position="573"/>
    </location>
</feature>
<dbReference type="InterPro" id="IPR000357">
    <property type="entry name" value="HEAT"/>
</dbReference>
<dbReference type="GO" id="GO:0005829">
    <property type="term" value="C:cytosol"/>
    <property type="evidence" value="ECO:0007669"/>
    <property type="project" value="TreeGrafter"/>
</dbReference>
<evidence type="ECO:0000313" key="7">
    <source>
        <dbReference type="EMBL" id="KAF3847730.1"/>
    </source>
</evidence>
<dbReference type="InterPro" id="IPR051023">
    <property type="entry name" value="PP2A_Regulatory_Subunit_A"/>
</dbReference>
<feature type="compositionally biased region" description="Low complexity" evidence="4">
    <location>
        <begin position="9"/>
        <end position="20"/>
    </location>
</feature>
<keyword evidence="8" id="KW-1185">Reference proteome</keyword>
<evidence type="ECO:0000256" key="3">
    <source>
        <dbReference type="PROSITE-ProRule" id="PRU00103"/>
    </source>
</evidence>
<dbReference type="InterPro" id="IPR054573">
    <property type="entry name" value="PP2A/SF3B1-like_HEAT"/>
</dbReference>
<proteinExistence type="inferred from homology"/>
<reference evidence="7 8" key="1">
    <citation type="submission" date="2020-03" db="EMBL/GenBank/DDBJ databases">
        <title>Dissostichus mawsoni Genome sequencing and assembly.</title>
        <authorList>
            <person name="Park H."/>
        </authorList>
    </citation>
    <scope>NUCLEOTIDE SEQUENCE [LARGE SCALE GENOMIC DNA]</scope>
    <source>
        <strain evidence="7">DM0001</strain>
        <tissue evidence="7">Muscle</tissue>
    </source>
</reference>
<dbReference type="PANTHER" id="PTHR10648">
    <property type="entry name" value="SERINE/THREONINE-PROTEIN PHOSPHATASE PP2A 65 KDA REGULATORY SUBUNIT"/>
    <property type="match status" value="1"/>
</dbReference>
<sequence length="603" mass="66909">MRFSRRCLEGSSSAVSEEGGPAVAQLRNRNPVAQQRHSETVSKMAGADGDDSLYPIAVLIDELRNEDVQLRLNSIKKLSTIALALGVERTRTELLPFLTDTIYDEDEVLLALAEQLGNFTMLVGGPEYVHCLLPPLESLATVEETVVRDKAVESLRKISQEHSPVDLEVHFEPLVKRLASGDWFTSRTSACGLFSVCYPRVSSTVKAEIRQHFRTLCSDDTPMVRRAAASKLGEFAKVLELDYVKSDIISLFTALASDEQDSVRLLAVEACVSIATLLPQEDLETLVMPTLRQAAEDKSWRVRYMVADKFSELQKAVGPEITKNDLVPAFQNLLKDCEAEVRAAAANKVKEFCENLPEDSREQIIMTHILPCVKELVSDTNQHVKSALASCPEVRLNIISNLDCVNEVIGIRQLSQSLLPAIVELAEDAKWRVRLAIIEYMPLLAGQLGVEFFDEKLNTLCMAWLIDHVYAIREAATCNLMKLVEKFGAEWAQNTIVPKVLGMANDPNYLHRMTTLFCINALSEACGQDITTKQMLPVVLKMSTDQVANVRFNVAKSLQKIGPVIDSSALQTEVKPVLEKLATDTDMDVKYFAQEAISVLVLA</sequence>
<dbReference type="GO" id="GO:0000159">
    <property type="term" value="C:protein phosphatase type 2A complex"/>
    <property type="evidence" value="ECO:0007669"/>
    <property type="project" value="TreeGrafter"/>
</dbReference>
<feature type="repeat" description="HEAT" evidence="3">
    <location>
        <begin position="496"/>
        <end position="534"/>
    </location>
</feature>
<evidence type="ECO:0000259" key="5">
    <source>
        <dbReference type="Pfam" id="PF22646"/>
    </source>
</evidence>
<feature type="repeat" description="HEAT" evidence="3">
    <location>
        <begin position="287"/>
        <end position="325"/>
    </location>
</feature>
<keyword evidence="1" id="KW-0677">Repeat</keyword>
<feature type="domain" description="Phosphatase PP2A regulatory subunit A/Splicing factor 3B subunit 1-like HEAT repeat" evidence="5">
    <location>
        <begin position="319"/>
        <end position="390"/>
    </location>
</feature>
<dbReference type="PANTHER" id="PTHR10648:SF4">
    <property type="entry name" value="PROTEIN PHOSPHATASE 2 (FORMERLY 2A), REGULATORY SUBUNIT A, BETA ISOFORM-RELATED"/>
    <property type="match status" value="1"/>
</dbReference>
<comment type="similarity">
    <text evidence="2">Belongs to the phosphatase 2A regulatory subunit A family.</text>
</comment>
<evidence type="ECO:0000256" key="1">
    <source>
        <dbReference type="ARBA" id="ARBA00022737"/>
    </source>
</evidence>
<evidence type="ECO:0000259" key="6">
    <source>
        <dbReference type="Pfam" id="PF22956"/>
    </source>
</evidence>
<accession>A0A7J5YE75</accession>